<name>A0ABV0UVH3_9TELE</name>
<reference evidence="1 2" key="1">
    <citation type="submission" date="2021-06" db="EMBL/GenBank/DDBJ databases">
        <authorList>
            <person name="Palmer J.M."/>
        </authorList>
    </citation>
    <scope>NUCLEOTIDE SEQUENCE [LARGE SCALE GENOMIC DNA]</scope>
    <source>
        <strain evidence="2">if_2019</strain>
        <tissue evidence="1">Muscle</tissue>
    </source>
</reference>
<dbReference type="EMBL" id="JAHRIQ010082373">
    <property type="protein sequence ID" value="MEQ2248003.1"/>
    <property type="molecule type" value="Genomic_DNA"/>
</dbReference>
<dbReference type="Proteomes" id="UP001482620">
    <property type="component" value="Unassembled WGS sequence"/>
</dbReference>
<protein>
    <submittedName>
        <fullName evidence="1">Uncharacterized protein</fullName>
    </submittedName>
</protein>
<sequence length="148" mass="16872">MMEATVIIRTFKAAEIFQYAFPDLCLKTILSQRFTDSSFDFMLRVCVLTRIVNCGTLYKQVFAFLNHVQSTEFTSGGLHLSCRNISRTISGKYAPQLKFELHGKGCEDVCKCDFNLKRLTKSGMAIRKVLMMRYYMVISLALGPGRKT</sequence>
<evidence type="ECO:0000313" key="2">
    <source>
        <dbReference type="Proteomes" id="UP001482620"/>
    </source>
</evidence>
<accession>A0ABV0UVH3</accession>
<comment type="caution">
    <text evidence="1">The sequence shown here is derived from an EMBL/GenBank/DDBJ whole genome shotgun (WGS) entry which is preliminary data.</text>
</comment>
<proteinExistence type="predicted"/>
<evidence type="ECO:0000313" key="1">
    <source>
        <dbReference type="EMBL" id="MEQ2248003.1"/>
    </source>
</evidence>
<organism evidence="1 2">
    <name type="scientific">Ilyodon furcidens</name>
    <name type="common">goldbreast splitfin</name>
    <dbReference type="NCBI Taxonomy" id="33524"/>
    <lineage>
        <taxon>Eukaryota</taxon>
        <taxon>Metazoa</taxon>
        <taxon>Chordata</taxon>
        <taxon>Craniata</taxon>
        <taxon>Vertebrata</taxon>
        <taxon>Euteleostomi</taxon>
        <taxon>Actinopterygii</taxon>
        <taxon>Neopterygii</taxon>
        <taxon>Teleostei</taxon>
        <taxon>Neoteleostei</taxon>
        <taxon>Acanthomorphata</taxon>
        <taxon>Ovalentaria</taxon>
        <taxon>Atherinomorphae</taxon>
        <taxon>Cyprinodontiformes</taxon>
        <taxon>Goodeidae</taxon>
        <taxon>Ilyodon</taxon>
    </lineage>
</organism>
<gene>
    <name evidence="1" type="ORF">ILYODFUR_014870</name>
</gene>
<keyword evidence="2" id="KW-1185">Reference proteome</keyword>